<dbReference type="EMBL" id="JAPQKL010000005">
    <property type="protein sequence ID" value="KAJ5131332.1"/>
    <property type="molecule type" value="Genomic_DNA"/>
</dbReference>
<gene>
    <name evidence="2" type="ORF">N7515_007371</name>
</gene>
<evidence type="ECO:0000313" key="2">
    <source>
        <dbReference type="EMBL" id="KAJ5131332.1"/>
    </source>
</evidence>
<reference evidence="2" key="2">
    <citation type="journal article" date="2023" name="IMA Fungus">
        <title>Comparative genomic study of the Penicillium genus elucidates a diverse pangenome and 15 lateral gene transfer events.</title>
        <authorList>
            <person name="Petersen C."/>
            <person name="Sorensen T."/>
            <person name="Nielsen M.R."/>
            <person name="Sondergaard T.E."/>
            <person name="Sorensen J.L."/>
            <person name="Fitzpatrick D.A."/>
            <person name="Frisvad J.C."/>
            <person name="Nielsen K.L."/>
        </authorList>
    </citation>
    <scope>NUCLEOTIDE SEQUENCE</scope>
    <source>
        <strain evidence="2">IBT 22155</strain>
    </source>
</reference>
<dbReference type="OrthoDB" id="5339076at2759"/>
<dbReference type="Proteomes" id="UP001149079">
    <property type="component" value="Unassembled WGS sequence"/>
</dbReference>
<feature type="compositionally biased region" description="Basic and acidic residues" evidence="1">
    <location>
        <begin position="604"/>
        <end position="613"/>
    </location>
</feature>
<feature type="compositionally biased region" description="Acidic residues" evidence="1">
    <location>
        <begin position="805"/>
        <end position="819"/>
    </location>
</feature>
<organism evidence="2 3">
    <name type="scientific">Penicillium bovifimosum</name>
    <dbReference type="NCBI Taxonomy" id="126998"/>
    <lineage>
        <taxon>Eukaryota</taxon>
        <taxon>Fungi</taxon>
        <taxon>Dikarya</taxon>
        <taxon>Ascomycota</taxon>
        <taxon>Pezizomycotina</taxon>
        <taxon>Eurotiomycetes</taxon>
        <taxon>Eurotiomycetidae</taxon>
        <taxon>Eurotiales</taxon>
        <taxon>Aspergillaceae</taxon>
        <taxon>Penicillium</taxon>
    </lineage>
</organism>
<feature type="region of interest" description="Disordered" evidence="1">
    <location>
        <begin position="435"/>
        <end position="900"/>
    </location>
</feature>
<evidence type="ECO:0000313" key="3">
    <source>
        <dbReference type="Proteomes" id="UP001149079"/>
    </source>
</evidence>
<feature type="compositionally biased region" description="Low complexity" evidence="1">
    <location>
        <begin position="509"/>
        <end position="522"/>
    </location>
</feature>
<feature type="compositionally biased region" description="Polar residues" evidence="1">
    <location>
        <begin position="863"/>
        <end position="875"/>
    </location>
</feature>
<feature type="compositionally biased region" description="Polar residues" evidence="1">
    <location>
        <begin position="493"/>
        <end position="508"/>
    </location>
</feature>
<reference evidence="2" key="1">
    <citation type="submission" date="2022-11" db="EMBL/GenBank/DDBJ databases">
        <authorList>
            <person name="Petersen C."/>
        </authorList>
    </citation>
    <scope>NUCLEOTIDE SEQUENCE</scope>
    <source>
        <strain evidence="2">IBT 22155</strain>
    </source>
</reference>
<dbReference type="AlphaFoldDB" id="A0A9W9GWI1"/>
<name>A0A9W9GWI1_9EURO</name>
<feature type="compositionally biased region" description="Acidic residues" evidence="1">
    <location>
        <begin position="693"/>
        <end position="702"/>
    </location>
</feature>
<feature type="compositionally biased region" description="Basic and acidic residues" evidence="1">
    <location>
        <begin position="536"/>
        <end position="565"/>
    </location>
</feature>
<evidence type="ECO:0000256" key="1">
    <source>
        <dbReference type="SAM" id="MobiDB-lite"/>
    </source>
</evidence>
<feature type="region of interest" description="Disordered" evidence="1">
    <location>
        <begin position="172"/>
        <end position="199"/>
    </location>
</feature>
<feature type="region of interest" description="Disordered" evidence="1">
    <location>
        <begin position="221"/>
        <end position="254"/>
    </location>
</feature>
<keyword evidence="3" id="KW-1185">Reference proteome</keyword>
<dbReference type="GeneID" id="81407285"/>
<feature type="compositionally biased region" description="Acidic residues" evidence="1">
    <location>
        <begin position="881"/>
        <end position="891"/>
    </location>
</feature>
<feature type="compositionally biased region" description="Acidic residues" evidence="1">
    <location>
        <begin position="828"/>
        <end position="839"/>
    </location>
</feature>
<protein>
    <submittedName>
        <fullName evidence="2">Uncharacterized protein</fullName>
    </submittedName>
</protein>
<dbReference type="InterPro" id="IPR018822">
    <property type="entry name" value="UPF0646"/>
</dbReference>
<feature type="compositionally biased region" description="Polar residues" evidence="1">
    <location>
        <begin position="772"/>
        <end position="782"/>
    </location>
</feature>
<feature type="compositionally biased region" description="Acidic residues" evidence="1">
    <location>
        <begin position="727"/>
        <end position="736"/>
    </location>
</feature>
<sequence length="900" mass="97748">MTTVHLIADTLMEVPAMDDSMEMASPYQGQADDFDIDIDLMEDQLSNMDSDMMGAEEFTNTSQHDTRNNDAIYDADMADEPSEGSMIDADNYADEDNDIDVQYDEPYEEEMIESEPVAQADIAVSSIQLDLMASNENAAGPVQEDATIPIAEPLEAAPQDSNDAVEIAPAQHGAPVSGADDPGTQAELSTTIDGLPTEPSAIVKNTDISGNHENPELVGKANEVSQPSVSETEVRTASNEGLETSQIKSSPQRGRIDIKADATVHPEVQPESEENHKAAPTEDSLHNVTYTDETLHPVKILYQNSEIALFPPLEGDSAETFFLPDEDVAYDNIGELFKQLREVLEDSVGTDVLVIDVDPLGIQMTEDSSHTSQVTLYQILDLYLRLCRNDGIDEPDALYLTLSSKRAFSDEILELNTAAIAGKTLSELQSELHSWDEYDEAGPGSEEDPEARGAEEHEDELYYTGEVQKEDTSRDTQPVAGPEGEEASAQAPVASQTETGRAQDENGTASGEQEAESAAESAIHAIQPQSEELEQHEEYRDNQAAEYHDGPDGPTEEHYDSDGPHSDSSATVAGFTGESEIKGSIHDASLEHGHVGTGQNDNGNHYEEDHGNGELEGEEYQEHEHMSPYEDPGVSQADITVGETGDAEIQKPDDQVPVLDEEDADELDAPPTNEIVPTGDADIQQPEDQVSVPDEEDADELDAPPTNEIVPTGAAEIQKPDDQVPVLDEEVADELDAPPTNEIVPAVSLQGGNDDVSQDQTARSLRGELQDASGTKEQTPEPTNDLPGSAEELLQTPLGVKESDTLDDFEGIDYDELEDGSVASATAGDEDADEQEFDQNENHFGDYETYVEETEAVEVSGDPSLTDSPNNNMSSKRSREDEDDWDLEEPTLETKRRRPS</sequence>
<accession>A0A9W9GWI1</accession>
<feature type="compositionally biased region" description="Basic and acidic residues" evidence="1">
    <location>
        <begin position="579"/>
        <end position="594"/>
    </location>
</feature>
<dbReference type="Pfam" id="PF10336">
    <property type="entry name" value="DUF2420"/>
    <property type="match status" value="1"/>
</dbReference>
<feature type="compositionally biased region" description="Acidic residues" evidence="1">
    <location>
        <begin position="659"/>
        <end position="668"/>
    </location>
</feature>
<feature type="compositionally biased region" description="Acidic residues" evidence="1">
    <location>
        <begin position="437"/>
        <end position="449"/>
    </location>
</feature>
<proteinExistence type="predicted"/>
<feature type="compositionally biased region" description="Polar residues" evidence="1">
    <location>
        <begin position="223"/>
        <end position="252"/>
    </location>
</feature>
<dbReference type="RefSeq" id="XP_056521711.1">
    <property type="nucleotide sequence ID" value="XM_056668115.1"/>
</dbReference>
<comment type="caution">
    <text evidence="2">The sequence shown here is derived from an EMBL/GenBank/DDBJ whole genome shotgun (WGS) entry which is preliminary data.</text>
</comment>